<dbReference type="EMBL" id="GBXM01022123">
    <property type="protein sequence ID" value="JAH86454.1"/>
    <property type="molecule type" value="Transcribed_RNA"/>
</dbReference>
<protein>
    <submittedName>
        <fullName evidence="1">Uncharacterized protein</fullName>
    </submittedName>
</protein>
<accession>A0A0E9W7V5</accession>
<name>A0A0E9W7V5_ANGAN</name>
<dbReference type="AlphaFoldDB" id="A0A0E9W7V5"/>
<reference evidence="1" key="1">
    <citation type="submission" date="2014-11" db="EMBL/GenBank/DDBJ databases">
        <authorList>
            <person name="Amaro Gonzalez C."/>
        </authorList>
    </citation>
    <scope>NUCLEOTIDE SEQUENCE</scope>
</reference>
<evidence type="ECO:0000313" key="1">
    <source>
        <dbReference type="EMBL" id="JAH86454.1"/>
    </source>
</evidence>
<sequence>MTIHGYKVIIAIIISSLCNRRCAVIVVRAAQYETVATHAVTISLTHQRLSLL</sequence>
<reference evidence="1" key="2">
    <citation type="journal article" date="2015" name="Fish Shellfish Immunol.">
        <title>Early steps in the European eel (Anguilla anguilla)-Vibrio vulnificus interaction in the gills: Role of the RtxA13 toxin.</title>
        <authorList>
            <person name="Callol A."/>
            <person name="Pajuelo D."/>
            <person name="Ebbesson L."/>
            <person name="Teles M."/>
            <person name="MacKenzie S."/>
            <person name="Amaro C."/>
        </authorList>
    </citation>
    <scope>NUCLEOTIDE SEQUENCE</scope>
</reference>
<organism evidence="1">
    <name type="scientific">Anguilla anguilla</name>
    <name type="common">European freshwater eel</name>
    <name type="synonym">Muraena anguilla</name>
    <dbReference type="NCBI Taxonomy" id="7936"/>
    <lineage>
        <taxon>Eukaryota</taxon>
        <taxon>Metazoa</taxon>
        <taxon>Chordata</taxon>
        <taxon>Craniata</taxon>
        <taxon>Vertebrata</taxon>
        <taxon>Euteleostomi</taxon>
        <taxon>Actinopterygii</taxon>
        <taxon>Neopterygii</taxon>
        <taxon>Teleostei</taxon>
        <taxon>Anguilliformes</taxon>
        <taxon>Anguillidae</taxon>
        <taxon>Anguilla</taxon>
    </lineage>
</organism>
<proteinExistence type="predicted"/>